<dbReference type="EMBL" id="JAIRBC010000004">
    <property type="protein sequence ID" value="MCG2459859.1"/>
    <property type="molecule type" value="Genomic_DNA"/>
</dbReference>
<organism evidence="2 3">
    <name type="scientific">Cerina litoralis</name>
    <dbReference type="NCBI Taxonomy" id="2874477"/>
    <lineage>
        <taxon>Bacteria</taxon>
        <taxon>Pseudomonadati</taxon>
        <taxon>Bacteroidota</taxon>
        <taxon>Flavobacteriia</taxon>
        <taxon>Flavobacteriales</taxon>
        <taxon>Flavobacteriaceae</taxon>
        <taxon>Cerina</taxon>
    </lineage>
</organism>
<dbReference type="Proteomes" id="UP001200642">
    <property type="component" value="Unassembled WGS sequence"/>
</dbReference>
<dbReference type="AlphaFoldDB" id="A0AAE3ETE2"/>
<feature type="transmembrane region" description="Helical" evidence="1">
    <location>
        <begin position="138"/>
        <end position="161"/>
    </location>
</feature>
<accession>A0AAE3ETE2</accession>
<keyword evidence="3" id="KW-1185">Reference proteome</keyword>
<feature type="transmembrane region" description="Helical" evidence="1">
    <location>
        <begin position="170"/>
        <end position="191"/>
    </location>
</feature>
<name>A0AAE3ETE2_9FLAO</name>
<gene>
    <name evidence="2" type="ORF">K8352_03795</name>
</gene>
<feature type="transmembrane region" description="Helical" evidence="1">
    <location>
        <begin position="12"/>
        <end position="34"/>
    </location>
</feature>
<protein>
    <submittedName>
        <fullName evidence="2">Uncharacterized protein</fullName>
    </submittedName>
</protein>
<dbReference type="RefSeq" id="WP_317901002.1">
    <property type="nucleotide sequence ID" value="NZ_JAIRBC010000004.1"/>
</dbReference>
<comment type="caution">
    <text evidence="2">The sequence shown here is derived from an EMBL/GenBank/DDBJ whole genome shotgun (WGS) entry which is preliminary data.</text>
</comment>
<evidence type="ECO:0000313" key="3">
    <source>
        <dbReference type="Proteomes" id="UP001200642"/>
    </source>
</evidence>
<keyword evidence="1" id="KW-0812">Transmembrane</keyword>
<sequence length="192" mass="21958">MRIQYKTVKKIHLYACLATAALLLMFIFTSYFMIYHDQFDHDSVNKTELFNFNSSSVSDQDLQNWADEHHVPGRLVKSYSNPASDPVLEYANAKVDTRITFLTGTDQIEVTSTTKGKVDAFVRIHRNMGYGGGFSYNIYAFLLDVLGASLILFTITGIFMWMRLLKNNKWAWIIFLGGLAYFGSVLLYLTFV</sequence>
<keyword evidence="1" id="KW-0472">Membrane</keyword>
<evidence type="ECO:0000313" key="2">
    <source>
        <dbReference type="EMBL" id="MCG2459859.1"/>
    </source>
</evidence>
<evidence type="ECO:0000256" key="1">
    <source>
        <dbReference type="SAM" id="Phobius"/>
    </source>
</evidence>
<keyword evidence="1" id="KW-1133">Transmembrane helix</keyword>
<reference evidence="2" key="1">
    <citation type="submission" date="2023-02" db="EMBL/GenBank/DDBJ databases">
        <title>Genome of Flavobacteriaceae gen. nov. sp. strain F89.</title>
        <authorList>
            <person name="Wang Y."/>
        </authorList>
    </citation>
    <scope>NUCLEOTIDE SEQUENCE</scope>
    <source>
        <strain evidence="2">F89</strain>
    </source>
</reference>
<proteinExistence type="predicted"/>